<gene>
    <name evidence="1" type="ORF">CEXT_52971</name>
</gene>
<reference evidence="1 2" key="1">
    <citation type="submission" date="2021-06" db="EMBL/GenBank/DDBJ databases">
        <title>Caerostris extrusa draft genome.</title>
        <authorList>
            <person name="Kono N."/>
            <person name="Arakawa K."/>
        </authorList>
    </citation>
    <scope>NUCLEOTIDE SEQUENCE [LARGE SCALE GENOMIC DNA]</scope>
</reference>
<dbReference type="Proteomes" id="UP001054945">
    <property type="component" value="Unassembled WGS sequence"/>
</dbReference>
<accession>A0AAV4NWN6</accession>
<comment type="caution">
    <text evidence="1">The sequence shown here is derived from an EMBL/GenBank/DDBJ whole genome shotgun (WGS) entry which is preliminary data.</text>
</comment>
<dbReference type="AlphaFoldDB" id="A0AAV4NWN6"/>
<evidence type="ECO:0000313" key="2">
    <source>
        <dbReference type="Proteomes" id="UP001054945"/>
    </source>
</evidence>
<name>A0AAV4NWN6_CAEEX</name>
<protein>
    <submittedName>
        <fullName evidence="1">Uncharacterized protein</fullName>
    </submittedName>
</protein>
<dbReference type="EMBL" id="BPLR01003800">
    <property type="protein sequence ID" value="GIX88819.1"/>
    <property type="molecule type" value="Genomic_DNA"/>
</dbReference>
<sequence>MLAEGHLRNGNLLQKKASFSEISKRKKGRKTESVSICQKATLSLLGNHLGEGHLRNGNLLQKKGSFSEISEKEEERKEDGNRQHLLESSLKRLVAVTVEFDNCQTTLPRY</sequence>
<organism evidence="1 2">
    <name type="scientific">Caerostris extrusa</name>
    <name type="common">Bark spider</name>
    <name type="synonym">Caerostris bankana</name>
    <dbReference type="NCBI Taxonomy" id="172846"/>
    <lineage>
        <taxon>Eukaryota</taxon>
        <taxon>Metazoa</taxon>
        <taxon>Ecdysozoa</taxon>
        <taxon>Arthropoda</taxon>
        <taxon>Chelicerata</taxon>
        <taxon>Arachnida</taxon>
        <taxon>Araneae</taxon>
        <taxon>Araneomorphae</taxon>
        <taxon>Entelegynae</taxon>
        <taxon>Araneoidea</taxon>
        <taxon>Araneidae</taxon>
        <taxon>Caerostris</taxon>
    </lineage>
</organism>
<evidence type="ECO:0000313" key="1">
    <source>
        <dbReference type="EMBL" id="GIX88819.1"/>
    </source>
</evidence>
<keyword evidence="2" id="KW-1185">Reference proteome</keyword>
<proteinExistence type="predicted"/>